<gene>
    <name evidence="1" type="ORF">CHCC15381_0446</name>
</gene>
<evidence type="ECO:0000313" key="1">
    <source>
        <dbReference type="EMBL" id="TWL40905.1"/>
    </source>
</evidence>
<reference evidence="1 2" key="1">
    <citation type="submission" date="2019-06" db="EMBL/GenBank/DDBJ databases">
        <title>Genome sequence analysis of &gt;100 Bacillus licheniformis strains suggests intrinsic resistance to this species.</title>
        <authorList>
            <person name="Wels M."/>
            <person name="Siezen R.J."/>
            <person name="Johansen E."/>
            <person name="Stuer-Lauridsen B."/>
            <person name="Bjerre K."/>
            <person name="Nielsen B.K.K."/>
        </authorList>
    </citation>
    <scope>NUCLEOTIDE SEQUENCE [LARGE SCALE GENOMIC DNA]</scope>
    <source>
        <strain evidence="1 2">BAC-15381</strain>
    </source>
</reference>
<evidence type="ECO:0000313" key="2">
    <source>
        <dbReference type="Proteomes" id="UP000429980"/>
    </source>
</evidence>
<dbReference type="Proteomes" id="UP000429980">
    <property type="component" value="Unassembled WGS sequence"/>
</dbReference>
<keyword evidence="2" id="KW-1185">Reference proteome</keyword>
<organism evidence="1 2">
    <name type="scientific">Bacillus paralicheniformis</name>
    <dbReference type="NCBI Taxonomy" id="1648923"/>
    <lineage>
        <taxon>Bacteria</taxon>
        <taxon>Bacillati</taxon>
        <taxon>Bacillota</taxon>
        <taxon>Bacilli</taxon>
        <taxon>Bacillales</taxon>
        <taxon>Bacillaceae</taxon>
        <taxon>Bacillus</taxon>
    </lineage>
</organism>
<sequence length="221" mass="24795">MENVEQRYDIAVENAREAIEELRLAAYAKGYEDARRELTATAPVEKTAQERRDEIVEQAKADINELKNRNFYEVPDADNFYNPYICTAEFIVNNQKRTVVALLRGANTSKVYARGIAKATPDDCFNVHIGKAIALHRALGLEVPDEYLNAPQPTEVRVGDVVRYVPTTGHVKEFTVGKIADGKAYDSDHPGLFAYLDAQNRYSLPCINPKTIDDSRTEVGE</sequence>
<dbReference type="EMBL" id="NILF01000025">
    <property type="protein sequence ID" value="TWL40905.1"/>
    <property type="molecule type" value="Genomic_DNA"/>
</dbReference>
<comment type="caution">
    <text evidence="1">The sequence shown here is derived from an EMBL/GenBank/DDBJ whole genome shotgun (WGS) entry which is preliminary data.</text>
</comment>
<accession>A0ABY3FZ08</accession>
<proteinExistence type="predicted"/>
<dbReference type="RefSeq" id="WP_261382996.1">
    <property type="nucleotide sequence ID" value="NZ_CP120601.2"/>
</dbReference>
<protein>
    <submittedName>
        <fullName evidence="1">Uncharacterized protein</fullName>
    </submittedName>
</protein>
<name>A0ABY3FZ08_9BACI</name>